<organism evidence="1 2">
    <name type="scientific">Crepidotus variabilis</name>
    <dbReference type="NCBI Taxonomy" id="179855"/>
    <lineage>
        <taxon>Eukaryota</taxon>
        <taxon>Fungi</taxon>
        <taxon>Dikarya</taxon>
        <taxon>Basidiomycota</taxon>
        <taxon>Agaricomycotina</taxon>
        <taxon>Agaricomycetes</taxon>
        <taxon>Agaricomycetidae</taxon>
        <taxon>Agaricales</taxon>
        <taxon>Agaricineae</taxon>
        <taxon>Crepidotaceae</taxon>
        <taxon>Crepidotus</taxon>
    </lineage>
</organism>
<evidence type="ECO:0000313" key="2">
    <source>
        <dbReference type="Proteomes" id="UP000807306"/>
    </source>
</evidence>
<accession>A0A9P6ETU8</accession>
<keyword evidence="2" id="KW-1185">Reference proteome</keyword>
<reference evidence="1" key="1">
    <citation type="submission" date="2020-11" db="EMBL/GenBank/DDBJ databases">
        <authorList>
            <consortium name="DOE Joint Genome Institute"/>
            <person name="Ahrendt S."/>
            <person name="Riley R."/>
            <person name="Andreopoulos W."/>
            <person name="Labutti K."/>
            <person name="Pangilinan J."/>
            <person name="Ruiz-Duenas F.J."/>
            <person name="Barrasa J.M."/>
            <person name="Sanchez-Garcia M."/>
            <person name="Camarero S."/>
            <person name="Miyauchi S."/>
            <person name="Serrano A."/>
            <person name="Linde D."/>
            <person name="Babiker R."/>
            <person name="Drula E."/>
            <person name="Ayuso-Fernandez I."/>
            <person name="Pacheco R."/>
            <person name="Padilla G."/>
            <person name="Ferreira P."/>
            <person name="Barriuso J."/>
            <person name="Kellner H."/>
            <person name="Castanera R."/>
            <person name="Alfaro M."/>
            <person name="Ramirez L."/>
            <person name="Pisabarro A.G."/>
            <person name="Kuo A."/>
            <person name="Tritt A."/>
            <person name="Lipzen A."/>
            <person name="He G."/>
            <person name="Yan M."/>
            <person name="Ng V."/>
            <person name="Cullen D."/>
            <person name="Martin F."/>
            <person name="Rosso M.-N."/>
            <person name="Henrissat B."/>
            <person name="Hibbett D."/>
            <person name="Martinez A.T."/>
            <person name="Grigoriev I.V."/>
        </authorList>
    </citation>
    <scope>NUCLEOTIDE SEQUENCE</scope>
    <source>
        <strain evidence="1">CBS 506.95</strain>
    </source>
</reference>
<gene>
    <name evidence="1" type="ORF">CPB83DRAFT_841568</name>
</gene>
<evidence type="ECO:0008006" key="3">
    <source>
        <dbReference type="Google" id="ProtNLM"/>
    </source>
</evidence>
<evidence type="ECO:0000313" key="1">
    <source>
        <dbReference type="EMBL" id="KAF9535320.1"/>
    </source>
</evidence>
<comment type="caution">
    <text evidence="1">The sequence shown here is derived from an EMBL/GenBank/DDBJ whole genome shotgun (WGS) entry which is preliminary data.</text>
</comment>
<dbReference type="OrthoDB" id="3071370at2759"/>
<protein>
    <recommendedName>
        <fullName evidence="3">F-box domain-containing protein</fullName>
    </recommendedName>
</protein>
<dbReference type="Proteomes" id="UP000807306">
    <property type="component" value="Unassembled WGS sequence"/>
</dbReference>
<dbReference type="EMBL" id="MU157824">
    <property type="protein sequence ID" value="KAF9535320.1"/>
    <property type="molecule type" value="Genomic_DNA"/>
</dbReference>
<sequence length="443" mass="50028">MSPLVNELPAELLELIIDQIPLSSPQGRKTLCTCLLVSKIFFLRSRSRLFYHVDLYPDDDRTSRTTALRILLESEVDENNGYPSLGRCIKSLEVIWPPSAFHSTSVDISHEEFRKHLSFDIDDVAAILSVLARTRLVQTFSLYFADTTGFSNFQSITPIWNAVDGICHSPTLESLNLEHLWGVPHDVFDIRTIKNLSLSNVTSSDELDFVRNAENDGGTLPPSQLRCFTYTFRCPFSSRWLQTLSPFSYLHTLVVKFDSVLPDNPNSQFDTLLMLCSGTLESLSISLDSATPVFKLYPHLLQRLTVLRALKFTVHSNSPPVFGAQHDYEPSTSFTRTHDVVESLETLQSVPNSLQSIGVDFRARLEVEYGAGFRSDHDWQKLGDKLIESRYSLVQKITVALLVNASMSGEKPYSQAPLFNIFSKRWEARYPTIPIKVVEIAAN</sequence>
<name>A0A9P6ETU8_9AGAR</name>
<dbReference type="AlphaFoldDB" id="A0A9P6ETU8"/>
<proteinExistence type="predicted"/>